<feature type="transmembrane region" description="Helical" evidence="12">
    <location>
        <begin position="160"/>
        <end position="178"/>
    </location>
</feature>
<evidence type="ECO:0000256" key="11">
    <source>
        <dbReference type="RuleBase" id="RU003750"/>
    </source>
</evidence>
<dbReference type="InterPro" id="IPR043130">
    <property type="entry name" value="CDP-OH_PTrfase_TM_dom"/>
</dbReference>
<dbReference type="EMBL" id="PFVJ01000035">
    <property type="protein sequence ID" value="PJA89938.1"/>
    <property type="molecule type" value="Genomic_DNA"/>
</dbReference>
<keyword evidence="5 12" id="KW-0812">Transmembrane</keyword>
<evidence type="ECO:0000256" key="6">
    <source>
        <dbReference type="ARBA" id="ARBA00022989"/>
    </source>
</evidence>
<keyword evidence="4 11" id="KW-0808">Transferase</keyword>
<dbReference type="PANTHER" id="PTHR14269:SF11">
    <property type="entry name" value="CDP-DIACYLGLYCEROL--GLYCEROL-3-PHOSPHATE 3-PHOSPHATIDYLTRANSFERASE"/>
    <property type="match status" value="1"/>
</dbReference>
<evidence type="ECO:0000256" key="9">
    <source>
        <dbReference type="ARBA" id="ARBA00023209"/>
    </source>
</evidence>
<feature type="transmembrane region" description="Helical" evidence="12">
    <location>
        <begin position="125"/>
        <end position="148"/>
    </location>
</feature>
<reference evidence="14" key="1">
    <citation type="submission" date="2017-09" db="EMBL/GenBank/DDBJ databases">
        <title>Depth-based differentiation of microbial function through sediment-hosted aquifers and enrichment of novel symbionts in the deep terrestrial subsurface.</title>
        <authorList>
            <person name="Probst A.J."/>
            <person name="Ladd B."/>
            <person name="Jarett J.K."/>
            <person name="Geller-Mcgrath D.E."/>
            <person name="Sieber C.M.K."/>
            <person name="Emerson J.B."/>
            <person name="Anantharaman K."/>
            <person name="Thomas B.C."/>
            <person name="Malmstrom R."/>
            <person name="Stieglmeier M."/>
            <person name="Klingl A."/>
            <person name="Woyke T."/>
            <person name="Ryan C.M."/>
            <person name="Banfield J.F."/>
        </authorList>
    </citation>
    <scope>NUCLEOTIDE SEQUENCE [LARGE SCALE GENOMIC DNA]</scope>
</reference>
<dbReference type="Gene3D" id="1.20.120.1760">
    <property type="match status" value="1"/>
</dbReference>
<sequence>MGIFNHFVKNHVDLFKFQKAEVVHPHDKFLYRVFMKTWPRSITPNKITAFRVVATPIVFYLILNRMYEIGMVAFLFTAFTDALDGSLARSRDQITKFGMVFDPLADKLLIGSIVLLLVFKYFDPLLGLSILGIEIIFILSALVARVKFRTVKMANNWGKIKMILQVIAVFATLSAILLDAPNLFTFAAWTFGIAIGFAVVSLFAHGL</sequence>
<name>A0A2M7Z709_9BACT</name>
<gene>
    <name evidence="13" type="ORF">CO137_01580</name>
</gene>
<keyword evidence="9" id="KW-0594">Phospholipid biosynthesis</keyword>
<dbReference type="PROSITE" id="PS00379">
    <property type="entry name" value="CDP_ALCOHOL_P_TRANSF"/>
    <property type="match status" value="1"/>
</dbReference>
<evidence type="ECO:0000256" key="5">
    <source>
        <dbReference type="ARBA" id="ARBA00022692"/>
    </source>
</evidence>
<comment type="subcellular location">
    <subcellularLocation>
        <location evidence="1">Membrane</location>
        <topology evidence="1">Multi-pass membrane protein</topology>
    </subcellularLocation>
</comment>
<comment type="similarity">
    <text evidence="2 11">Belongs to the CDP-alcohol phosphatidyltransferase class-I family.</text>
</comment>
<keyword evidence="8 12" id="KW-0472">Membrane</keyword>
<dbReference type="PANTHER" id="PTHR14269">
    <property type="entry name" value="CDP-DIACYLGLYCEROL--GLYCEROL-3-PHOSPHATE 3-PHOSPHATIDYLTRANSFERASE-RELATED"/>
    <property type="match status" value="1"/>
</dbReference>
<dbReference type="Pfam" id="PF01066">
    <property type="entry name" value="CDP-OH_P_transf"/>
    <property type="match status" value="1"/>
</dbReference>
<dbReference type="AlphaFoldDB" id="A0A2M7Z709"/>
<organism evidence="13 14">
    <name type="scientific">Candidatus Magasanikbacteria bacterium CG_4_9_14_3_um_filter_32_9</name>
    <dbReference type="NCBI Taxonomy" id="1974644"/>
    <lineage>
        <taxon>Bacteria</taxon>
        <taxon>Candidatus Magasanikiibacteriota</taxon>
    </lineage>
</organism>
<evidence type="ECO:0000313" key="13">
    <source>
        <dbReference type="EMBL" id="PJA89938.1"/>
    </source>
</evidence>
<evidence type="ECO:0000256" key="4">
    <source>
        <dbReference type="ARBA" id="ARBA00022679"/>
    </source>
</evidence>
<keyword evidence="7" id="KW-0443">Lipid metabolism</keyword>
<dbReference type="InterPro" id="IPR000462">
    <property type="entry name" value="CDP-OH_P_trans"/>
</dbReference>
<evidence type="ECO:0000313" key="14">
    <source>
        <dbReference type="Proteomes" id="UP000230843"/>
    </source>
</evidence>
<evidence type="ECO:0008006" key="15">
    <source>
        <dbReference type="Google" id="ProtNLM"/>
    </source>
</evidence>
<evidence type="ECO:0000256" key="12">
    <source>
        <dbReference type="SAM" id="Phobius"/>
    </source>
</evidence>
<dbReference type="Proteomes" id="UP000230843">
    <property type="component" value="Unassembled WGS sequence"/>
</dbReference>
<evidence type="ECO:0000256" key="2">
    <source>
        <dbReference type="ARBA" id="ARBA00010441"/>
    </source>
</evidence>
<evidence type="ECO:0000256" key="3">
    <source>
        <dbReference type="ARBA" id="ARBA00022516"/>
    </source>
</evidence>
<dbReference type="GO" id="GO:0046474">
    <property type="term" value="P:glycerophospholipid biosynthetic process"/>
    <property type="evidence" value="ECO:0007669"/>
    <property type="project" value="TreeGrafter"/>
</dbReference>
<evidence type="ECO:0000256" key="1">
    <source>
        <dbReference type="ARBA" id="ARBA00004141"/>
    </source>
</evidence>
<keyword evidence="10" id="KW-1208">Phospholipid metabolism</keyword>
<feature type="transmembrane region" description="Helical" evidence="12">
    <location>
        <begin position="184"/>
        <end position="204"/>
    </location>
</feature>
<keyword evidence="6 12" id="KW-1133">Transmembrane helix</keyword>
<dbReference type="GO" id="GO:0016780">
    <property type="term" value="F:phosphotransferase activity, for other substituted phosphate groups"/>
    <property type="evidence" value="ECO:0007669"/>
    <property type="project" value="InterPro"/>
</dbReference>
<protein>
    <recommendedName>
        <fullName evidence="15">CDP-diacylglycerol--glycerol-3-phosphate 3-phosphatidyltransferase</fullName>
    </recommendedName>
</protein>
<proteinExistence type="inferred from homology"/>
<dbReference type="InterPro" id="IPR048254">
    <property type="entry name" value="CDP_ALCOHOL_P_TRANSF_CS"/>
</dbReference>
<evidence type="ECO:0000256" key="8">
    <source>
        <dbReference type="ARBA" id="ARBA00023136"/>
    </source>
</evidence>
<accession>A0A2M7Z709</accession>
<keyword evidence="3" id="KW-0444">Lipid biosynthesis</keyword>
<dbReference type="InterPro" id="IPR050324">
    <property type="entry name" value="CDP-alcohol_PTase-I"/>
</dbReference>
<evidence type="ECO:0000256" key="10">
    <source>
        <dbReference type="ARBA" id="ARBA00023264"/>
    </source>
</evidence>
<evidence type="ECO:0000256" key="7">
    <source>
        <dbReference type="ARBA" id="ARBA00023098"/>
    </source>
</evidence>
<comment type="caution">
    <text evidence="13">The sequence shown here is derived from an EMBL/GenBank/DDBJ whole genome shotgun (WGS) entry which is preliminary data.</text>
</comment>
<dbReference type="GO" id="GO:0016020">
    <property type="term" value="C:membrane"/>
    <property type="evidence" value="ECO:0007669"/>
    <property type="project" value="UniProtKB-SubCell"/>
</dbReference>